<dbReference type="EMBL" id="DQ058764">
    <property type="protein sequence ID" value="AAZ50571.1"/>
    <property type="molecule type" value="Genomic_DNA"/>
</dbReference>
<organism evidence="1">
    <name type="scientific">Agrobacterium tumefaciens</name>
    <dbReference type="NCBI Taxonomy" id="358"/>
    <lineage>
        <taxon>Bacteria</taxon>
        <taxon>Pseudomonadati</taxon>
        <taxon>Pseudomonadota</taxon>
        <taxon>Alphaproteobacteria</taxon>
        <taxon>Hyphomicrobiales</taxon>
        <taxon>Rhizobiaceae</taxon>
        <taxon>Rhizobium/Agrobacterium group</taxon>
        <taxon>Agrobacterium</taxon>
        <taxon>Agrobacterium tumefaciens complex</taxon>
    </lineage>
</organism>
<gene>
    <name evidence="1" type="ORF">pTiBo188</name>
</gene>
<reference evidence="1" key="1">
    <citation type="submission" date="2005-05" db="EMBL/GenBank/DDBJ databases">
        <title>Complete sequence of the Ti plasmid pTiBo542 from the supervirulent Agrobacterium tumefaciens strain Bo542.</title>
        <authorList>
            <person name="Oger P.M."/>
            <person name="Farrand S.K."/>
            <person name="Olsen G.J."/>
            <person name="Reich C."/>
        </authorList>
    </citation>
    <scope>NUCLEOTIDE SEQUENCE</scope>
    <source>
        <strain evidence="1">Bo542</strain>
        <plasmid evidence="1">pTiBo542</plasmid>
    </source>
</reference>
<sequence>MLEPPALSRPASASYLGPLRPAWKTPSHSMRIDVAKVARVGADCQDKARSSSICCSSSIVISLTFEKDDAAGREEMTGSGIVSATARGGEWGAGFVEAQGTGAEAKSGGHAKSLRPAFARGTIGHSEQTPPLRIATRRRSGLDARFLLGLNKGKAPPFPAGLRL</sequence>
<geneLocation type="plasmid" evidence="1">
    <name>pTiBo542</name>
</geneLocation>
<dbReference type="AlphaFoldDB" id="A5WYA3"/>
<proteinExistence type="predicted"/>
<accession>A5WYA3</accession>
<protein>
    <submittedName>
        <fullName evidence="1">Orf_Bo188</fullName>
    </submittedName>
</protein>
<name>A5WYA3_AGRTU</name>
<evidence type="ECO:0000313" key="1">
    <source>
        <dbReference type="EMBL" id="AAZ50571.1"/>
    </source>
</evidence>
<keyword evidence="1" id="KW-0614">Plasmid</keyword>